<dbReference type="Proteomes" id="UP001549749">
    <property type="component" value="Unassembled WGS sequence"/>
</dbReference>
<dbReference type="InterPro" id="IPR006860">
    <property type="entry name" value="FecR"/>
</dbReference>
<dbReference type="PIRSF" id="PIRSF018266">
    <property type="entry name" value="FecR"/>
    <property type="match status" value="1"/>
</dbReference>
<name>A0ABV2T1G9_9BACT</name>
<dbReference type="Gene3D" id="3.55.50.30">
    <property type="match status" value="1"/>
</dbReference>
<reference evidence="4 5" key="1">
    <citation type="submission" date="2024-06" db="EMBL/GenBank/DDBJ databases">
        <title>Chitinophaga defluvii sp. nov., isolated from municipal sewage.</title>
        <authorList>
            <person name="Zhang L."/>
        </authorList>
    </citation>
    <scope>NUCLEOTIDE SEQUENCE [LARGE SCALE GENOMIC DNA]</scope>
    <source>
        <strain evidence="4 5">H8</strain>
    </source>
</reference>
<evidence type="ECO:0000259" key="2">
    <source>
        <dbReference type="Pfam" id="PF04773"/>
    </source>
</evidence>
<dbReference type="Pfam" id="PF16344">
    <property type="entry name" value="FecR_C"/>
    <property type="match status" value="1"/>
</dbReference>
<protein>
    <submittedName>
        <fullName evidence="4">FecR family protein</fullName>
    </submittedName>
</protein>
<accession>A0ABV2T1G9</accession>
<evidence type="ECO:0000256" key="1">
    <source>
        <dbReference type="SAM" id="Phobius"/>
    </source>
</evidence>
<comment type="caution">
    <text evidence="4">The sequence shown here is derived from an EMBL/GenBank/DDBJ whole genome shotgun (WGS) entry which is preliminary data.</text>
</comment>
<dbReference type="Gene3D" id="2.60.120.1440">
    <property type="match status" value="1"/>
</dbReference>
<dbReference type="InterPro" id="IPR032508">
    <property type="entry name" value="FecR_C"/>
</dbReference>
<evidence type="ECO:0000313" key="4">
    <source>
        <dbReference type="EMBL" id="MET6996864.1"/>
    </source>
</evidence>
<dbReference type="EMBL" id="JBEXAC010000001">
    <property type="protein sequence ID" value="MET6996864.1"/>
    <property type="molecule type" value="Genomic_DNA"/>
</dbReference>
<keyword evidence="1" id="KW-0812">Transmembrane</keyword>
<feature type="domain" description="Protein FecR C-terminal" evidence="3">
    <location>
        <begin position="279"/>
        <end position="346"/>
    </location>
</feature>
<keyword evidence="1" id="KW-0472">Membrane</keyword>
<keyword evidence="1" id="KW-1133">Transmembrane helix</keyword>
<evidence type="ECO:0000259" key="3">
    <source>
        <dbReference type="Pfam" id="PF16344"/>
    </source>
</evidence>
<evidence type="ECO:0000313" key="5">
    <source>
        <dbReference type="Proteomes" id="UP001549749"/>
    </source>
</evidence>
<sequence>MDERVWILLAKRSAGEATAAELIELEALLKNSPDSVRHEALEKIWKAPLQSLPGMKPGKPVWDKIAANINSNDQAPVVFINKRNLRWLAAAMAAAVIVGLFYINTHLNTNTKRYTKTIITKPSAKQQLVLPDGTQVWLNGNSHLTYNEKTFGQQYREVTLSGEAFFDVTKNAAHPFIIHAANVNITVKGTAFNVKAYPAQKHVETSLLRGLVEVTTQQDPERKILLRPDEKIIIAAETPAAATVQPPAGKQDASLFVIARLQKDEQNVLPETVWMNQSLTFNNEPLEQLVPKLESWFSTTIHIEDNALKTKRFSGVITGETMQQTLEALKLSYPFYYTIKQGEVWITK</sequence>
<feature type="domain" description="FecR protein" evidence="2">
    <location>
        <begin position="117"/>
        <end position="213"/>
    </location>
</feature>
<gene>
    <name evidence="4" type="ORF">ABR189_05775</name>
</gene>
<dbReference type="PANTHER" id="PTHR30273:SF2">
    <property type="entry name" value="PROTEIN FECR"/>
    <property type="match status" value="1"/>
</dbReference>
<dbReference type="RefSeq" id="WP_354659505.1">
    <property type="nucleotide sequence ID" value="NZ_JBEXAC010000001.1"/>
</dbReference>
<organism evidence="4 5">
    <name type="scientific">Chitinophaga defluvii</name>
    <dbReference type="NCBI Taxonomy" id="3163343"/>
    <lineage>
        <taxon>Bacteria</taxon>
        <taxon>Pseudomonadati</taxon>
        <taxon>Bacteroidota</taxon>
        <taxon>Chitinophagia</taxon>
        <taxon>Chitinophagales</taxon>
        <taxon>Chitinophagaceae</taxon>
        <taxon>Chitinophaga</taxon>
    </lineage>
</organism>
<dbReference type="Pfam" id="PF04773">
    <property type="entry name" value="FecR"/>
    <property type="match status" value="1"/>
</dbReference>
<feature type="transmembrane region" description="Helical" evidence="1">
    <location>
        <begin position="85"/>
        <end position="103"/>
    </location>
</feature>
<keyword evidence="5" id="KW-1185">Reference proteome</keyword>
<proteinExistence type="predicted"/>
<dbReference type="PANTHER" id="PTHR30273">
    <property type="entry name" value="PERIPLASMIC SIGNAL SENSOR AND SIGMA FACTOR ACTIVATOR FECR-RELATED"/>
    <property type="match status" value="1"/>
</dbReference>
<dbReference type="InterPro" id="IPR012373">
    <property type="entry name" value="Ferrdict_sens_TM"/>
</dbReference>